<keyword evidence="5 11" id="KW-0418">Kinase</keyword>
<dbReference type="RefSeq" id="WP_194536457.1">
    <property type="nucleotide sequence ID" value="NZ_JACEFB010000001.1"/>
</dbReference>
<feature type="region of interest" description="Disordered" evidence="8">
    <location>
        <begin position="294"/>
        <end position="330"/>
    </location>
</feature>
<dbReference type="InterPro" id="IPR008271">
    <property type="entry name" value="Ser/Thr_kinase_AS"/>
</dbReference>
<comment type="caution">
    <text evidence="11">The sequence shown here is derived from an EMBL/GenBank/DDBJ whole genome shotgun (WGS) entry which is preliminary data.</text>
</comment>
<dbReference type="Pfam" id="PF00069">
    <property type="entry name" value="Pkinase"/>
    <property type="match status" value="1"/>
</dbReference>
<organism evidence="11 12">
    <name type="scientific">Thermogemmata fonticola</name>
    <dbReference type="NCBI Taxonomy" id="2755323"/>
    <lineage>
        <taxon>Bacteria</taxon>
        <taxon>Pseudomonadati</taxon>
        <taxon>Planctomycetota</taxon>
        <taxon>Planctomycetia</taxon>
        <taxon>Gemmatales</taxon>
        <taxon>Gemmataceae</taxon>
        <taxon>Thermogemmata</taxon>
    </lineage>
</organism>
<evidence type="ECO:0000256" key="4">
    <source>
        <dbReference type="ARBA" id="ARBA00022741"/>
    </source>
</evidence>
<keyword evidence="3" id="KW-0808">Transferase</keyword>
<keyword evidence="4 7" id="KW-0547">Nucleotide-binding</keyword>
<feature type="binding site" evidence="7">
    <location>
        <position position="45"/>
    </location>
    <ligand>
        <name>ATP</name>
        <dbReference type="ChEBI" id="CHEBI:30616"/>
    </ligand>
</feature>
<dbReference type="SMART" id="SM00220">
    <property type="entry name" value="S_TKc"/>
    <property type="match status" value="1"/>
</dbReference>
<evidence type="ECO:0000256" key="5">
    <source>
        <dbReference type="ARBA" id="ARBA00022777"/>
    </source>
</evidence>
<reference evidence="11 12" key="1">
    <citation type="submission" date="2020-07" db="EMBL/GenBank/DDBJ databases">
        <title>Thermogemmata thermophila gen. nov., sp. nov., a novel moderate thermophilic planctomycete from a Kamchatka hot spring.</title>
        <authorList>
            <person name="Elcheninov A.G."/>
            <person name="Podosokorskaya O.A."/>
            <person name="Kovaleva O.L."/>
            <person name="Novikov A."/>
            <person name="Bonch-Osmolovskaya E.A."/>
            <person name="Toshchakov S.V."/>
            <person name="Kublanov I.V."/>
        </authorList>
    </citation>
    <scope>NUCLEOTIDE SEQUENCE [LARGE SCALE GENOMIC DNA]</scope>
    <source>
        <strain evidence="11 12">2918</strain>
    </source>
</reference>
<dbReference type="PROSITE" id="PS00107">
    <property type="entry name" value="PROTEIN_KINASE_ATP"/>
    <property type="match status" value="1"/>
</dbReference>
<feature type="transmembrane region" description="Helical" evidence="9">
    <location>
        <begin position="504"/>
        <end position="522"/>
    </location>
</feature>
<evidence type="ECO:0000256" key="7">
    <source>
        <dbReference type="PROSITE-ProRule" id="PRU10141"/>
    </source>
</evidence>
<protein>
    <recommendedName>
        <fullName evidence="2">non-specific serine/threonine protein kinase</fullName>
        <ecNumber evidence="2">2.7.11.1</ecNumber>
    </recommendedName>
</protein>
<dbReference type="InterPro" id="IPR000719">
    <property type="entry name" value="Prot_kinase_dom"/>
</dbReference>
<dbReference type="Proteomes" id="UP000542342">
    <property type="component" value="Unassembled WGS sequence"/>
</dbReference>
<dbReference type="Gene3D" id="1.10.510.10">
    <property type="entry name" value="Transferase(Phosphotransferase) domain 1"/>
    <property type="match status" value="1"/>
</dbReference>
<dbReference type="InterPro" id="IPR050660">
    <property type="entry name" value="NEK_Ser/Thr_kinase"/>
</dbReference>
<evidence type="ECO:0000313" key="12">
    <source>
        <dbReference type="Proteomes" id="UP000542342"/>
    </source>
</evidence>
<keyword evidence="12" id="KW-1185">Reference proteome</keyword>
<dbReference type="PANTHER" id="PTHR43671:SF13">
    <property type="entry name" value="SERINE_THREONINE-PROTEIN KINASE NEK2"/>
    <property type="match status" value="1"/>
</dbReference>
<evidence type="ECO:0000256" key="6">
    <source>
        <dbReference type="ARBA" id="ARBA00022840"/>
    </source>
</evidence>
<evidence type="ECO:0000256" key="3">
    <source>
        <dbReference type="ARBA" id="ARBA00022679"/>
    </source>
</evidence>
<dbReference type="AlphaFoldDB" id="A0A7V8VBL7"/>
<dbReference type="PROSITE" id="PS00108">
    <property type="entry name" value="PROTEIN_KINASE_ST"/>
    <property type="match status" value="1"/>
</dbReference>
<dbReference type="InterPro" id="IPR011009">
    <property type="entry name" value="Kinase-like_dom_sf"/>
</dbReference>
<feature type="transmembrane region" description="Helical" evidence="9">
    <location>
        <begin position="368"/>
        <end position="388"/>
    </location>
</feature>
<dbReference type="EMBL" id="JACEFB010000001">
    <property type="protein sequence ID" value="MBA2225056.1"/>
    <property type="molecule type" value="Genomic_DNA"/>
</dbReference>
<sequence length="548" mass="60534">MAAGFTYNSGDRPLEGYTIKRGIGRGGFGEVYYAISDGGKEVALKLLRHSTESERRGIRDCLNYKHPNLVHLYDVRETNHGEVWIIMEYVFGESLAQFIEKYPQGLPRRLVREWFQAIARAVAYLHDKGVVHRDLKPANIFIEDGHPKIGDYGLARRFSTGELERMTSGVGTPHYMAPEIRRGTYGRSVDIYACGIILYEMLAGRPPFDGDSPVDILMKHQMEAADLSPIPEPLRPLIARALDKDPNKRYQTMLDFARAVEKVFESQQVSTDTPLPPLRVPVATVIATPKTTVPTAQVIPSPPPVPEIKPAAGEKSLPPPSPEKPQAGSKRGIFRERLGELSTSMVWAGGICLLCSLPAALIHTVLPWTVVAEMFVLSTLLSWGILLVGRTPPSAQREWGRRGVQVLLGLAVGLLGAWLEGWSIPQASQGGTSRDLVLPTGHRLSPELIGVGLRYALYFGLTMGAIRWWRLTNPQRKKRFRIWGVLTATLWACAFLLLSLGELAGILTFAAPIVIAAIALQWSAPWKPQLPSPAPLQPIRLRLPQNAS</sequence>
<evidence type="ECO:0000256" key="8">
    <source>
        <dbReference type="SAM" id="MobiDB-lite"/>
    </source>
</evidence>
<dbReference type="EC" id="2.7.11.1" evidence="2"/>
<keyword evidence="6 7" id="KW-0067">ATP-binding</keyword>
<evidence type="ECO:0000259" key="10">
    <source>
        <dbReference type="PROSITE" id="PS50011"/>
    </source>
</evidence>
<evidence type="ECO:0000256" key="2">
    <source>
        <dbReference type="ARBA" id="ARBA00012513"/>
    </source>
</evidence>
<comment type="similarity">
    <text evidence="1">Belongs to the protein kinase superfamily. NEK Ser/Thr protein kinase family. NIMA subfamily.</text>
</comment>
<feature type="transmembrane region" description="Helical" evidence="9">
    <location>
        <begin position="448"/>
        <end position="468"/>
    </location>
</feature>
<feature type="transmembrane region" description="Helical" evidence="9">
    <location>
        <begin position="400"/>
        <end position="419"/>
    </location>
</feature>
<gene>
    <name evidence="11" type="ORF">H0921_02655</name>
</gene>
<dbReference type="InterPro" id="IPR017441">
    <property type="entry name" value="Protein_kinase_ATP_BS"/>
</dbReference>
<feature type="transmembrane region" description="Helical" evidence="9">
    <location>
        <begin position="480"/>
        <end position="498"/>
    </location>
</feature>
<keyword evidence="9" id="KW-1133">Transmembrane helix</keyword>
<dbReference type="CDD" id="cd14014">
    <property type="entry name" value="STKc_PknB_like"/>
    <property type="match status" value="1"/>
</dbReference>
<dbReference type="SUPFAM" id="SSF56112">
    <property type="entry name" value="Protein kinase-like (PK-like)"/>
    <property type="match status" value="1"/>
</dbReference>
<name>A0A7V8VBL7_9BACT</name>
<accession>A0A7V8VBL7</accession>
<feature type="domain" description="Protein kinase" evidence="10">
    <location>
        <begin position="17"/>
        <end position="264"/>
    </location>
</feature>
<proteinExistence type="inferred from homology"/>
<dbReference type="PROSITE" id="PS50011">
    <property type="entry name" value="PROTEIN_KINASE_DOM"/>
    <property type="match status" value="1"/>
</dbReference>
<keyword evidence="9" id="KW-0472">Membrane</keyword>
<evidence type="ECO:0000256" key="9">
    <source>
        <dbReference type="SAM" id="Phobius"/>
    </source>
</evidence>
<keyword evidence="9" id="KW-0812">Transmembrane</keyword>
<dbReference type="GO" id="GO:0005524">
    <property type="term" value="F:ATP binding"/>
    <property type="evidence" value="ECO:0007669"/>
    <property type="project" value="UniProtKB-UniRule"/>
</dbReference>
<evidence type="ECO:0000256" key="1">
    <source>
        <dbReference type="ARBA" id="ARBA00010886"/>
    </source>
</evidence>
<evidence type="ECO:0000313" key="11">
    <source>
        <dbReference type="EMBL" id="MBA2225056.1"/>
    </source>
</evidence>
<dbReference type="GO" id="GO:0004674">
    <property type="term" value="F:protein serine/threonine kinase activity"/>
    <property type="evidence" value="ECO:0007669"/>
    <property type="project" value="UniProtKB-EC"/>
</dbReference>
<dbReference type="PANTHER" id="PTHR43671">
    <property type="entry name" value="SERINE/THREONINE-PROTEIN KINASE NEK"/>
    <property type="match status" value="1"/>
</dbReference>